<dbReference type="SUPFAM" id="SSF75005">
    <property type="entry name" value="Arabinanase/levansucrase/invertase"/>
    <property type="match status" value="1"/>
</dbReference>
<dbReference type="InterPro" id="IPR013320">
    <property type="entry name" value="ConA-like_dom_sf"/>
</dbReference>
<evidence type="ECO:0000256" key="3">
    <source>
        <dbReference type="ARBA" id="ARBA00023295"/>
    </source>
</evidence>
<keyword evidence="9" id="KW-1185">Reference proteome</keyword>
<feature type="chain" id="PRO_5047011416" description="Beta-xylosidase C-terminal Concanavalin A-like domain-containing protein" evidence="6">
    <location>
        <begin position="38"/>
        <end position="598"/>
    </location>
</feature>
<keyword evidence="3 4" id="KW-0326">Glycosidase</keyword>
<dbReference type="GeneID" id="92012476"/>
<dbReference type="InterPro" id="IPR006710">
    <property type="entry name" value="Glyco_hydro_43"/>
</dbReference>
<organism evidence="8 9">
    <name type="scientific">Diplodia seriata</name>
    <dbReference type="NCBI Taxonomy" id="420778"/>
    <lineage>
        <taxon>Eukaryota</taxon>
        <taxon>Fungi</taxon>
        <taxon>Dikarya</taxon>
        <taxon>Ascomycota</taxon>
        <taxon>Pezizomycotina</taxon>
        <taxon>Dothideomycetes</taxon>
        <taxon>Dothideomycetes incertae sedis</taxon>
        <taxon>Botryosphaeriales</taxon>
        <taxon>Botryosphaeriaceae</taxon>
        <taxon>Diplodia</taxon>
    </lineage>
</organism>
<dbReference type="Proteomes" id="UP001430584">
    <property type="component" value="Unassembled WGS sequence"/>
</dbReference>
<evidence type="ECO:0000256" key="2">
    <source>
        <dbReference type="ARBA" id="ARBA00022801"/>
    </source>
</evidence>
<dbReference type="PANTHER" id="PTHR42812">
    <property type="entry name" value="BETA-XYLOSIDASE"/>
    <property type="match status" value="1"/>
</dbReference>
<keyword evidence="6" id="KW-0732">Signal</keyword>
<dbReference type="SUPFAM" id="SSF49899">
    <property type="entry name" value="Concanavalin A-like lectins/glucanases"/>
    <property type="match status" value="1"/>
</dbReference>
<evidence type="ECO:0000313" key="8">
    <source>
        <dbReference type="EMBL" id="KAL0257577.1"/>
    </source>
</evidence>
<dbReference type="InterPro" id="IPR051795">
    <property type="entry name" value="Glycosyl_Hydrlase_43"/>
</dbReference>
<accession>A0ABR3CAA6</accession>
<dbReference type="RefSeq" id="XP_066630606.1">
    <property type="nucleotide sequence ID" value="XM_066779802.1"/>
</dbReference>
<name>A0ABR3CAA6_9PEZI</name>
<comment type="similarity">
    <text evidence="1 4">Belongs to the glycosyl hydrolase 43 family.</text>
</comment>
<feature type="domain" description="Beta-xylosidase C-terminal Concanavalin A-like" evidence="7">
    <location>
        <begin position="375"/>
        <end position="586"/>
    </location>
</feature>
<dbReference type="Gene3D" id="2.60.120.200">
    <property type="match status" value="1"/>
</dbReference>
<dbReference type="Gene3D" id="2.115.10.20">
    <property type="entry name" value="Glycosyl hydrolase domain, family 43"/>
    <property type="match status" value="1"/>
</dbReference>
<keyword evidence="2 4" id="KW-0378">Hydrolase</keyword>
<protein>
    <recommendedName>
        <fullName evidence="7">Beta-xylosidase C-terminal Concanavalin A-like domain-containing protein</fullName>
    </recommendedName>
</protein>
<feature type="signal peptide" evidence="6">
    <location>
        <begin position="1"/>
        <end position="37"/>
    </location>
</feature>
<dbReference type="InterPro" id="IPR023296">
    <property type="entry name" value="Glyco_hydro_beta-prop_sf"/>
</dbReference>
<evidence type="ECO:0000256" key="6">
    <source>
        <dbReference type="SAM" id="SignalP"/>
    </source>
</evidence>
<evidence type="ECO:0000256" key="1">
    <source>
        <dbReference type="ARBA" id="ARBA00009865"/>
    </source>
</evidence>
<dbReference type="InterPro" id="IPR041542">
    <property type="entry name" value="GH43_C2"/>
</dbReference>
<sequence>MVIPEHAEPTSQKRPHTRFTMELLTVAFLLLAGASSATNTSHYTNPILPGFHPDPSCIYVEELDQTFFCATSTFTAFPGIPIHASKDLMNWKLASNVLNRREQLPSFANAPTGQDGIFAPTLRHHNGTFYLITTNVAISSYADFAMDNLIFTTTDPYNSTAWSIPTAVPGFLGYDPSLFWDDDGTTYFVGAAATSTGTAIALSAIDPATGRLIGNTTSYPYNGTGIGTSEGPHVYKRDGWYYILVAEGGSDRAHRGAVARSRDVAGPYANDPANPFVAVADANSSYVQSVGHADLFHDAEGNWWGVALATRSGPAFENYPMGRETVLFPVEWSEGGWPRVVGDVQGAMRGPLPPRNRGEDMPGEGAWHDAPDVVDFAAGEELPKHFLHVRFPDEAAYEVREGSLRLTPSPRNLSAPLTSETDVGKEITFVGRRQVDTLFTYSVDVAFDPEREEDEAGVAVYVDEGKHVDLGIVRDGEDGRRLRMRFFSTNNVTVPRDLTASLPVGAEAGGLLRLEVKAANLTHFTFSAGAVTEEADGDVRMAVVGAAEGSLVSGGYTGALLGVYATTNGAVSNGTSKAYVSRWRYQGQGQYIGGGQYA</sequence>
<gene>
    <name evidence="8" type="ORF">SLS55_008391</name>
</gene>
<dbReference type="Pfam" id="PF04616">
    <property type="entry name" value="Glyco_hydro_43"/>
    <property type="match status" value="1"/>
</dbReference>
<proteinExistence type="inferred from homology"/>
<evidence type="ECO:0000313" key="9">
    <source>
        <dbReference type="Proteomes" id="UP001430584"/>
    </source>
</evidence>
<evidence type="ECO:0000256" key="5">
    <source>
        <dbReference type="SAM" id="MobiDB-lite"/>
    </source>
</evidence>
<reference evidence="8 9" key="1">
    <citation type="submission" date="2024-02" db="EMBL/GenBank/DDBJ databases">
        <title>De novo assembly and annotation of 12 fungi associated with fruit tree decline syndrome in Ontario, Canada.</title>
        <authorList>
            <person name="Sulman M."/>
            <person name="Ellouze W."/>
            <person name="Ilyukhin E."/>
        </authorList>
    </citation>
    <scope>NUCLEOTIDE SEQUENCE [LARGE SCALE GENOMIC DNA]</scope>
    <source>
        <strain evidence="8 9">FDS-637</strain>
    </source>
</reference>
<comment type="caution">
    <text evidence="8">The sequence shown here is derived from an EMBL/GenBank/DDBJ whole genome shotgun (WGS) entry which is preliminary data.</text>
</comment>
<feature type="region of interest" description="Disordered" evidence="5">
    <location>
        <begin position="344"/>
        <end position="364"/>
    </location>
</feature>
<dbReference type="CDD" id="cd18833">
    <property type="entry name" value="GH43_PcXyl-like"/>
    <property type="match status" value="1"/>
</dbReference>
<evidence type="ECO:0000256" key="4">
    <source>
        <dbReference type="RuleBase" id="RU361187"/>
    </source>
</evidence>
<evidence type="ECO:0000259" key="7">
    <source>
        <dbReference type="Pfam" id="PF17851"/>
    </source>
</evidence>
<dbReference type="PANTHER" id="PTHR42812:SF17">
    <property type="entry name" value="BETA-XYLOSIDASE C-TERMINAL CONCANAVALIN A-LIKE DOMAIN-CONTAINING PROTEIN-RELATED"/>
    <property type="match status" value="1"/>
</dbReference>
<dbReference type="Pfam" id="PF17851">
    <property type="entry name" value="GH43_C2"/>
    <property type="match status" value="1"/>
</dbReference>
<dbReference type="EMBL" id="JAJVCZ030000008">
    <property type="protein sequence ID" value="KAL0257577.1"/>
    <property type="molecule type" value="Genomic_DNA"/>
</dbReference>